<comment type="caution">
    <text evidence="2">The sequence shown here is derived from an EMBL/GenBank/DDBJ whole genome shotgun (WGS) entry which is preliminary data.</text>
</comment>
<keyword evidence="3" id="KW-1185">Reference proteome</keyword>
<dbReference type="EMBL" id="JBHLUB010000029">
    <property type="protein sequence ID" value="MFC0582130.1"/>
    <property type="molecule type" value="Genomic_DNA"/>
</dbReference>
<feature type="compositionally biased region" description="Acidic residues" evidence="1">
    <location>
        <begin position="213"/>
        <end position="232"/>
    </location>
</feature>
<gene>
    <name evidence="2" type="ORF">ACFFFR_07010</name>
</gene>
<evidence type="ECO:0000256" key="1">
    <source>
        <dbReference type="SAM" id="MobiDB-lite"/>
    </source>
</evidence>
<keyword evidence="2" id="KW-0067">ATP-binding</keyword>
<name>A0ABV6PAI4_9MICC</name>
<protein>
    <submittedName>
        <fullName evidence="2">ABC transporter ATP-binding protein</fullName>
    </submittedName>
</protein>
<dbReference type="Proteomes" id="UP001589862">
    <property type="component" value="Unassembled WGS sequence"/>
</dbReference>
<reference evidence="2 3" key="1">
    <citation type="submission" date="2024-09" db="EMBL/GenBank/DDBJ databases">
        <authorList>
            <person name="Sun Q."/>
            <person name="Mori K."/>
        </authorList>
    </citation>
    <scope>NUCLEOTIDE SEQUENCE [LARGE SCALE GENOMIC DNA]</scope>
    <source>
        <strain evidence="2 3">NCAIM B.02604</strain>
    </source>
</reference>
<keyword evidence="2" id="KW-0547">Nucleotide-binding</keyword>
<feature type="region of interest" description="Disordered" evidence="1">
    <location>
        <begin position="207"/>
        <end position="232"/>
    </location>
</feature>
<dbReference type="GO" id="GO:0005524">
    <property type="term" value="F:ATP binding"/>
    <property type="evidence" value="ECO:0007669"/>
    <property type="project" value="UniProtKB-KW"/>
</dbReference>
<accession>A0ABV6PAI4</accession>
<evidence type="ECO:0000313" key="3">
    <source>
        <dbReference type="Proteomes" id="UP001589862"/>
    </source>
</evidence>
<sequence>MADNIYVAGAHQPLLPTTSFHVRPGELMLVQANTPLSSTTAGLVLAGRMKPTRGVVTLTQVQEDEDFPNHSAKAVLKYLRHHSALIDSPQITEPERFFKVGDFVAQELALLPAGAERPSRKQWLADNGFADQGDVWVEQLNLTDRLELVTRLALADPTVRALIYDAPDRHGHVEEWLPALEDLHARAQMTTVMLVSAIPSSWTGPQAVIGAGGEEDDAAEESIDDAEQNEVL</sequence>
<organism evidence="2 3">
    <name type="scientific">Micrococcoides hystricis</name>
    <dbReference type="NCBI Taxonomy" id="1572761"/>
    <lineage>
        <taxon>Bacteria</taxon>
        <taxon>Bacillati</taxon>
        <taxon>Actinomycetota</taxon>
        <taxon>Actinomycetes</taxon>
        <taxon>Micrococcales</taxon>
        <taxon>Micrococcaceae</taxon>
        <taxon>Micrococcoides</taxon>
    </lineage>
</organism>
<evidence type="ECO:0000313" key="2">
    <source>
        <dbReference type="EMBL" id="MFC0582130.1"/>
    </source>
</evidence>
<dbReference type="RefSeq" id="WP_377459070.1">
    <property type="nucleotide sequence ID" value="NZ_JBHLUB010000029.1"/>
</dbReference>
<proteinExistence type="predicted"/>